<accession>A0A0N0XG97</accession>
<dbReference type="InterPro" id="IPR012312">
    <property type="entry name" value="Hemerythrin-like"/>
</dbReference>
<comment type="caution">
    <text evidence="3">The sequence shown here is derived from an EMBL/GenBank/DDBJ whole genome shotgun (WGS) entry which is preliminary data.</text>
</comment>
<dbReference type="STRING" id="857265.WG78_19695"/>
<dbReference type="EMBL" id="LAQT01000036">
    <property type="protein sequence ID" value="KPC49581.1"/>
    <property type="molecule type" value="Genomic_DNA"/>
</dbReference>
<dbReference type="PANTHER" id="PTHR35585:SF1">
    <property type="entry name" value="HHE DOMAIN PROTEIN (AFU_ORTHOLOGUE AFUA_4G00730)"/>
    <property type="match status" value="1"/>
</dbReference>
<evidence type="ECO:0000313" key="4">
    <source>
        <dbReference type="Proteomes" id="UP000037939"/>
    </source>
</evidence>
<evidence type="ECO:0000313" key="3">
    <source>
        <dbReference type="EMBL" id="KPC49581.1"/>
    </source>
</evidence>
<proteinExistence type="predicted"/>
<feature type="compositionally biased region" description="Low complexity" evidence="1">
    <location>
        <begin position="1"/>
        <end position="19"/>
    </location>
</feature>
<dbReference type="Gene3D" id="1.20.120.520">
    <property type="entry name" value="nmb1532 protein domain like"/>
    <property type="match status" value="1"/>
</dbReference>
<feature type="domain" description="Hemerythrin-like" evidence="2">
    <location>
        <begin position="29"/>
        <end position="146"/>
    </location>
</feature>
<protein>
    <submittedName>
        <fullName evidence="3">DNA nickase</fullName>
    </submittedName>
</protein>
<dbReference type="Proteomes" id="UP000037939">
    <property type="component" value="Unassembled WGS sequence"/>
</dbReference>
<keyword evidence="4" id="KW-1185">Reference proteome</keyword>
<dbReference type="PANTHER" id="PTHR35585">
    <property type="entry name" value="HHE DOMAIN PROTEIN (AFU_ORTHOLOGUE AFUA_4G00730)"/>
    <property type="match status" value="1"/>
</dbReference>
<dbReference type="Pfam" id="PF01814">
    <property type="entry name" value="Hemerythrin"/>
    <property type="match status" value="1"/>
</dbReference>
<dbReference type="AlphaFoldDB" id="A0A0N0XG97"/>
<dbReference type="RefSeq" id="WP_083459422.1">
    <property type="nucleotide sequence ID" value="NZ_LAQT01000036.1"/>
</dbReference>
<evidence type="ECO:0000259" key="2">
    <source>
        <dbReference type="Pfam" id="PF01814"/>
    </source>
</evidence>
<organism evidence="3 4">
    <name type="scientific">Amantichitinum ursilacus</name>
    <dbReference type="NCBI Taxonomy" id="857265"/>
    <lineage>
        <taxon>Bacteria</taxon>
        <taxon>Pseudomonadati</taxon>
        <taxon>Pseudomonadota</taxon>
        <taxon>Betaproteobacteria</taxon>
        <taxon>Neisseriales</taxon>
        <taxon>Chitinibacteraceae</taxon>
        <taxon>Amantichitinum</taxon>
    </lineage>
</organism>
<name>A0A0N0XG97_9NEIS</name>
<gene>
    <name evidence="3" type="ORF">WG78_19695</name>
</gene>
<sequence length="177" mass="20021">MATAASTSKTSRKSTTQRAAPGSKSDAATNLLIADHRKVKALFRQFEKIKDSDDNAEKERIVREACKELTIHTQIEEEIFYPASRQILGDDDEIDESLVEHASCKELIAQLEAMHAGDDMYDARFTVLSEMIEHHVEEEEGEWFPEVRAKGREQMPELAQQMAARKEELMGSVPSKQ</sequence>
<dbReference type="OrthoDB" id="5523420at2"/>
<reference evidence="3 4" key="1">
    <citation type="submission" date="2015-07" db="EMBL/GenBank/DDBJ databases">
        <title>Draft genome sequence of the Amantichitinum ursilacus IGB-41, a new chitin-degrading bacterium.</title>
        <authorList>
            <person name="Kirstahler P."/>
            <person name="Guenther M."/>
            <person name="Grumaz C."/>
            <person name="Rupp S."/>
            <person name="Zibek S."/>
            <person name="Sohn K."/>
        </authorList>
    </citation>
    <scope>NUCLEOTIDE SEQUENCE [LARGE SCALE GENOMIC DNA]</scope>
    <source>
        <strain evidence="3 4">IGB-41</strain>
    </source>
</reference>
<feature type="region of interest" description="Disordered" evidence="1">
    <location>
        <begin position="1"/>
        <end position="28"/>
    </location>
</feature>
<evidence type="ECO:0000256" key="1">
    <source>
        <dbReference type="SAM" id="MobiDB-lite"/>
    </source>
</evidence>